<dbReference type="KEGG" id="fai:FAD_0507"/>
<comment type="similarity">
    <text evidence="5">Belongs to the class-III pyridoxal-phosphate-dependent aminotransferase family.</text>
</comment>
<dbReference type="OrthoDB" id="85346at2157"/>
<dbReference type="RefSeq" id="WP_081141642.1">
    <property type="nucleotide sequence ID" value="NZ_CP015363.1"/>
</dbReference>
<evidence type="ECO:0000256" key="2">
    <source>
        <dbReference type="ARBA" id="ARBA00022576"/>
    </source>
</evidence>
<dbReference type="EMBL" id="CP015363">
    <property type="protein sequence ID" value="ARD84421.1"/>
    <property type="molecule type" value="Genomic_DNA"/>
</dbReference>
<dbReference type="GeneID" id="31676015"/>
<dbReference type="CDD" id="cd00610">
    <property type="entry name" value="OAT_like"/>
    <property type="match status" value="1"/>
</dbReference>
<keyword evidence="3" id="KW-0808">Transferase</keyword>
<dbReference type="GO" id="GO:0030170">
    <property type="term" value="F:pyridoxal phosphate binding"/>
    <property type="evidence" value="ECO:0007669"/>
    <property type="project" value="InterPro"/>
</dbReference>
<evidence type="ECO:0000313" key="6">
    <source>
        <dbReference type="EMBL" id="ARD84421.1"/>
    </source>
</evidence>
<comment type="cofactor">
    <cofactor evidence="1">
        <name>pyridoxal 5'-phosphate</name>
        <dbReference type="ChEBI" id="CHEBI:597326"/>
    </cofactor>
</comment>
<dbReference type="GO" id="GO:0042802">
    <property type="term" value="F:identical protein binding"/>
    <property type="evidence" value="ECO:0007669"/>
    <property type="project" value="TreeGrafter"/>
</dbReference>
<dbReference type="PANTHER" id="PTHR11986">
    <property type="entry name" value="AMINOTRANSFERASE CLASS III"/>
    <property type="match status" value="1"/>
</dbReference>
<dbReference type="Gene3D" id="3.40.640.10">
    <property type="entry name" value="Type I PLP-dependent aspartate aminotransferase-like (Major domain)"/>
    <property type="match status" value="1"/>
</dbReference>
<dbReference type="SUPFAM" id="SSF53383">
    <property type="entry name" value="PLP-dependent transferases"/>
    <property type="match status" value="1"/>
</dbReference>
<keyword evidence="2" id="KW-0032">Aminotransferase</keyword>
<dbReference type="Gene3D" id="3.90.1150.10">
    <property type="entry name" value="Aspartate Aminotransferase, domain 1"/>
    <property type="match status" value="1"/>
</dbReference>
<dbReference type="InterPro" id="IPR015424">
    <property type="entry name" value="PyrdxlP-dep_Trfase"/>
</dbReference>
<protein>
    <submittedName>
        <fullName evidence="6">N2-acetyl-alpha-aminoadipate semialdehyde transaminase</fullName>
    </submittedName>
</protein>
<organism evidence="6 7">
    <name type="scientific">Ferroplasma acidiphilum</name>
    <dbReference type="NCBI Taxonomy" id="74969"/>
    <lineage>
        <taxon>Archaea</taxon>
        <taxon>Methanobacteriati</taxon>
        <taxon>Thermoplasmatota</taxon>
        <taxon>Thermoplasmata</taxon>
        <taxon>Thermoplasmatales</taxon>
        <taxon>Ferroplasmaceae</taxon>
        <taxon>Ferroplasma</taxon>
    </lineage>
</organism>
<dbReference type="Proteomes" id="UP000192050">
    <property type="component" value="Chromosome"/>
</dbReference>
<dbReference type="STRING" id="74969.FAD_0507"/>
<accession>A0A1V0N2U8</accession>
<evidence type="ECO:0000313" key="7">
    <source>
        <dbReference type="Proteomes" id="UP000192050"/>
    </source>
</evidence>
<dbReference type="PANTHER" id="PTHR11986:SF79">
    <property type="entry name" value="ACETYLORNITHINE AMINOTRANSFERASE, MITOCHONDRIAL"/>
    <property type="match status" value="1"/>
</dbReference>
<evidence type="ECO:0000256" key="4">
    <source>
        <dbReference type="ARBA" id="ARBA00022898"/>
    </source>
</evidence>
<evidence type="ECO:0000256" key="5">
    <source>
        <dbReference type="RuleBase" id="RU003560"/>
    </source>
</evidence>
<evidence type="ECO:0000256" key="3">
    <source>
        <dbReference type="ARBA" id="ARBA00022679"/>
    </source>
</evidence>
<dbReference type="GO" id="GO:0008483">
    <property type="term" value="F:transaminase activity"/>
    <property type="evidence" value="ECO:0007669"/>
    <property type="project" value="UniProtKB-KW"/>
</dbReference>
<dbReference type="InterPro" id="IPR015422">
    <property type="entry name" value="PyrdxlP-dep_Trfase_small"/>
</dbReference>
<dbReference type="InterPro" id="IPR049704">
    <property type="entry name" value="Aminotrans_3_PPA_site"/>
</dbReference>
<dbReference type="PROSITE" id="PS00600">
    <property type="entry name" value="AA_TRANSFER_CLASS_3"/>
    <property type="match status" value="1"/>
</dbReference>
<keyword evidence="4 5" id="KW-0663">Pyridoxal phosphate</keyword>
<keyword evidence="7" id="KW-1185">Reference proteome</keyword>
<dbReference type="FunFam" id="3.40.640.10:FF:000004">
    <property type="entry name" value="Acetylornithine aminotransferase"/>
    <property type="match status" value="1"/>
</dbReference>
<proteinExistence type="inferred from homology"/>
<dbReference type="AlphaFoldDB" id="A0A1V0N2U8"/>
<name>A0A1V0N2U8_9ARCH</name>
<reference evidence="6 7" key="1">
    <citation type="submission" date="2011-10" db="EMBL/GenBank/DDBJ databases">
        <title>Metabolic and evolutionary patterns in the extreme acidophile Ferroplasma acidiphilum.</title>
        <authorList>
            <person name="Golyshina O.V."/>
            <person name="Kozyavkin S.A."/>
            <person name="Tatusov R.L."/>
            <person name="Slesarev A.I."/>
            <person name="Golyshin P.N."/>
        </authorList>
    </citation>
    <scope>NUCLEOTIDE SEQUENCE [LARGE SCALE GENOMIC DNA]</scope>
    <source>
        <strain evidence="7">Y</strain>
    </source>
</reference>
<dbReference type="PIRSF" id="PIRSF000521">
    <property type="entry name" value="Transaminase_4ab_Lys_Orn"/>
    <property type="match status" value="1"/>
</dbReference>
<evidence type="ECO:0000256" key="1">
    <source>
        <dbReference type="ARBA" id="ARBA00001933"/>
    </source>
</evidence>
<dbReference type="InterPro" id="IPR050103">
    <property type="entry name" value="Class-III_PLP-dep_AT"/>
</dbReference>
<dbReference type="Pfam" id="PF00202">
    <property type="entry name" value="Aminotran_3"/>
    <property type="match status" value="1"/>
</dbReference>
<dbReference type="InterPro" id="IPR005814">
    <property type="entry name" value="Aminotrans_3"/>
</dbReference>
<sequence>MNYENEHIANTYQRLPVNVLNGNGAILHDINGKRYIDMMGGYGVAILGYGNKKIKEAVCRQFDTIPIAHASEYTAAREEFIKNLTGIVPAGLDKFYLGNTGAEAIEAAIKVVIKSSKNHKIIAMTNSYHGKTAGALSITYSEKYRQSFGDLLIKNVEFIRYNNMEDLDKIRKDNDISAVFFEPVQGEGGINIPDREYVRELRQITEDKGIILVADEIQSGLGRTGKMWAHEHFGIKPDIITIGKGIGGGIPLSVTAGKPEFMDNLAKGEQSSTTGGNPIAMASGSAVIEQLTDDLINEVAVKGELFRNTLKEYLADSRIVKEIRGLGLMDAIELRVKFLPVFMDIINRGVLPLYSGINILRMLPPYVISNAEITEAAKIMSEGIKSYNKEVAP</sequence>
<gene>
    <name evidence="6" type="primary">lysJ</name>
    <name evidence="6" type="ORF">FAD_0507</name>
</gene>
<dbReference type="InterPro" id="IPR015421">
    <property type="entry name" value="PyrdxlP-dep_Trfase_major"/>
</dbReference>